<reference evidence="1" key="1">
    <citation type="journal article" date="2015" name="Nature">
        <title>Complex archaea that bridge the gap between prokaryotes and eukaryotes.</title>
        <authorList>
            <person name="Spang A."/>
            <person name="Saw J.H."/>
            <person name="Jorgensen S.L."/>
            <person name="Zaremba-Niedzwiedzka K."/>
            <person name="Martijn J."/>
            <person name="Lind A.E."/>
            <person name="van Eijk R."/>
            <person name="Schleper C."/>
            <person name="Guy L."/>
            <person name="Ettema T.J."/>
        </authorList>
    </citation>
    <scope>NUCLEOTIDE SEQUENCE</scope>
</reference>
<evidence type="ECO:0000313" key="1">
    <source>
        <dbReference type="EMBL" id="KKN31033.1"/>
    </source>
</evidence>
<name>A0A0F9SP76_9ZZZZ</name>
<protein>
    <submittedName>
        <fullName evidence="1">Uncharacterized protein</fullName>
    </submittedName>
</protein>
<gene>
    <name evidence="1" type="ORF">LCGC14_0827830</name>
</gene>
<organism evidence="1">
    <name type="scientific">marine sediment metagenome</name>
    <dbReference type="NCBI Taxonomy" id="412755"/>
    <lineage>
        <taxon>unclassified sequences</taxon>
        <taxon>metagenomes</taxon>
        <taxon>ecological metagenomes</taxon>
    </lineage>
</organism>
<dbReference type="EMBL" id="LAZR01002361">
    <property type="protein sequence ID" value="KKN31033.1"/>
    <property type="molecule type" value="Genomic_DNA"/>
</dbReference>
<accession>A0A0F9SP76</accession>
<dbReference type="AlphaFoldDB" id="A0A0F9SP76"/>
<proteinExistence type="predicted"/>
<comment type="caution">
    <text evidence="1">The sequence shown here is derived from an EMBL/GenBank/DDBJ whole genome shotgun (WGS) entry which is preliminary data.</text>
</comment>
<sequence>MLCETEGCGRKVTYYSKKRKRLVSAPDHTLCQRCYRAARNRHGHRQGPIEFPIVVNQESR</sequence>